<dbReference type="GO" id="GO:0046872">
    <property type="term" value="F:metal ion binding"/>
    <property type="evidence" value="ECO:0007669"/>
    <property type="project" value="UniProtKB-KW"/>
</dbReference>
<comment type="subcellular location">
    <subcellularLocation>
        <location evidence="1">Membrane</location>
        <topology evidence="1">Multi-pass membrane protein</topology>
    </subcellularLocation>
</comment>
<evidence type="ECO:0000256" key="7">
    <source>
        <dbReference type="PIRSR" id="PIRSR600175-1"/>
    </source>
</evidence>
<protein>
    <recommendedName>
        <fullName evidence="13">Transporter</fullName>
    </recommendedName>
</protein>
<evidence type="ECO:0000256" key="5">
    <source>
        <dbReference type="ARBA" id="ARBA00022989"/>
    </source>
</evidence>
<organism evidence="11 12">
    <name type="scientific">Caenorhabditis nigoni</name>
    <dbReference type="NCBI Taxonomy" id="1611254"/>
    <lineage>
        <taxon>Eukaryota</taxon>
        <taxon>Metazoa</taxon>
        <taxon>Ecdysozoa</taxon>
        <taxon>Nematoda</taxon>
        <taxon>Chromadorea</taxon>
        <taxon>Rhabditida</taxon>
        <taxon>Rhabditina</taxon>
        <taxon>Rhabditomorpha</taxon>
        <taxon>Rhabditoidea</taxon>
        <taxon>Rhabditidae</taxon>
        <taxon>Peloderinae</taxon>
        <taxon>Caenorhabditis</taxon>
    </lineage>
</organism>
<evidence type="ECO:0000313" key="11">
    <source>
        <dbReference type="EMBL" id="PIC46320.1"/>
    </source>
</evidence>
<accession>A0A2G5V3K8</accession>
<feature type="binding site" evidence="7">
    <location>
        <position position="479"/>
    </location>
    <ligand>
        <name>Na(+)</name>
        <dbReference type="ChEBI" id="CHEBI:29101"/>
        <label>1</label>
    </ligand>
</feature>
<keyword evidence="5 10" id="KW-1133">Transmembrane helix</keyword>
<evidence type="ECO:0000256" key="6">
    <source>
        <dbReference type="ARBA" id="ARBA00023136"/>
    </source>
</evidence>
<dbReference type="PANTHER" id="PTHR11616">
    <property type="entry name" value="SODIUM/CHLORIDE DEPENDENT TRANSPORTER"/>
    <property type="match status" value="1"/>
</dbReference>
<keyword evidence="12" id="KW-1185">Reference proteome</keyword>
<keyword evidence="7" id="KW-0915">Sodium</keyword>
<dbReference type="CDD" id="cd10324">
    <property type="entry name" value="SLC6sbd"/>
    <property type="match status" value="1"/>
</dbReference>
<dbReference type="STRING" id="1611254.A0A2G5V3K8"/>
<reference evidence="12" key="1">
    <citation type="submission" date="2017-10" db="EMBL/GenBank/DDBJ databases">
        <title>Rapid genome shrinkage in a self-fertile nematode reveals novel sperm competition proteins.</title>
        <authorList>
            <person name="Yin D."/>
            <person name="Schwarz E.M."/>
            <person name="Thomas C.G."/>
            <person name="Felde R.L."/>
            <person name="Korf I.F."/>
            <person name="Cutter A.D."/>
            <person name="Schartner C.M."/>
            <person name="Ralston E.J."/>
            <person name="Meyer B.J."/>
            <person name="Haag E.S."/>
        </authorList>
    </citation>
    <scope>NUCLEOTIDE SEQUENCE [LARGE SCALE GENOMIC DNA]</scope>
    <source>
        <strain evidence="12">JU1422</strain>
    </source>
</reference>
<sequence length="729" mass="82030">MIRDFANAANRYRFRLAHDKSGNPRLQETLQKVGIFWVLSFRKQQTPSPTTDGTSVIPSPTPSKLNTTTNTTTGSKVDLVSEGIDGPPEEEREGFGNGVEFVLTCLGLAVGLGNIWRFPMRAFENGGSAFLIPYLSCAFLFGFPAVYFEFLTGQYNGKSPPVIFRRVMPFLEGVGWMGVFVAALVAIYYIVIVSWISIYIVNIFRGDFNIWNKCDNPWNQMETCIDMLRQKECRVDHPPGWENATAKMIPEKMFFINGTCMDAKKFDGIEMLSATEQYFTRHIIDPSTGLYDFSGINLPILAAMTICWVLTALGILKGAKIMGKISYVSVLLPYFIVVVLFVRGVTLPGASDGLYYYFGKPDYSKIFLTRTWTEALKQLCFSLSVGHGGLISLSSYSRKNNNVFKDALIVIIGDTVMSLVGGAAVFSTLGFLANQRGVQVPEVVKSGFSLAFVVYPEAMTQMPLPWLWSFLFFLMLFLLGASTEIALVDVFCSCIYDQSPKYRKKKWVVVTVWCFLLYCIGLVFSTNAGLYWFEMFDEYAAGFSSVCAVVGELLVMMYVYGFRNVRNDITEMLGEPKNKCTKAIGPHSWYFTANWMGIAPVIAAFLVALSFLRDYPYNGDANKYPIVFDILGWFVSFLPVLMIPLFMVINYIRCRQRGNTVKSLFMLQKQHVSYRRIAKNFDADRQAQQAQLPDKEPWDEDSDEESRKGASGDVEVATIDVSSSTHQTY</sequence>
<feature type="transmembrane region" description="Helical" evidence="10">
    <location>
        <begin position="408"/>
        <end position="433"/>
    </location>
</feature>
<evidence type="ECO:0000256" key="3">
    <source>
        <dbReference type="ARBA" id="ARBA00022692"/>
    </source>
</evidence>
<feature type="compositionally biased region" description="Polar residues" evidence="9">
    <location>
        <begin position="720"/>
        <end position="729"/>
    </location>
</feature>
<feature type="transmembrane region" description="Helical" evidence="10">
    <location>
        <begin position="296"/>
        <end position="316"/>
    </location>
</feature>
<gene>
    <name evidence="11" type="primary">Cnig_chr_II.g6052</name>
    <name evidence="11" type="ORF">B9Z55_006052</name>
</gene>
<feature type="binding site" evidence="7">
    <location>
        <position position="107"/>
    </location>
    <ligand>
        <name>Na(+)</name>
        <dbReference type="ChEBI" id="CHEBI:29101"/>
        <label>1</label>
    </ligand>
</feature>
<dbReference type="GO" id="GO:0043005">
    <property type="term" value="C:neuron projection"/>
    <property type="evidence" value="ECO:0007669"/>
    <property type="project" value="TreeGrafter"/>
</dbReference>
<keyword evidence="4" id="KW-0769">Symport</keyword>
<feature type="binding site" evidence="7">
    <location>
        <position position="114"/>
    </location>
    <ligand>
        <name>Na(+)</name>
        <dbReference type="ChEBI" id="CHEBI:29101"/>
        <label>1</label>
    </ligand>
</feature>
<keyword evidence="7" id="KW-0479">Metal-binding</keyword>
<feature type="transmembrane region" description="Helical" evidence="10">
    <location>
        <begin position="539"/>
        <end position="560"/>
    </location>
</feature>
<feature type="binding site" evidence="7">
    <location>
        <position position="382"/>
    </location>
    <ligand>
        <name>Na(+)</name>
        <dbReference type="ChEBI" id="CHEBI:29101"/>
        <label>1</label>
    </ligand>
</feature>
<feature type="transmembrane region" description="Helical" evidence="10">
    <location>
        <begin position="131"/>
        <end position="152"/>
    </location>
</feature>
<feature type="binding site" evidence="7">
    <location>
        <position position="109"/>
    </location>
    <ligand>
        <name>Na(+)</name>
        <dbReference type="ChEBI" id="CHEBI:29101"/>
        <label>1</label>
    </ligand>
</feature>
<feature type="transmembrane region" description="Helical" evidence="10">
    <location>
        <begin position="631"/>
        <end position="652"/>
    </location>
</feature>
<dbReference type="GO" id="GO:0005332">
    <property type="term" value="F:gamma-aminobutyric acid:sodium:chloride symporter activity"/>
    <property type="evidence" value="ECO:0007669"/>
    <property type="project" value="TreeGrafter"/>
</dbReference>
<name>A0A2G5V3K8_9PELO</name>
<dbReference type="PROSITE" id="PS50267">
    <property type="entry name" value="NA_NEUROTRAN_SYMP_3"/>
    <property type="match status" value="1"/>
</dbReference>
<feature type="transmembrane region" description="Helical" evidence="10">
    <location>
        <begin position="466"/>
        <end position="496"/>
    </location>
</feature>
<evidence type="ECO:0000256" key="9">
    <source>
        <dbReference type="SAM" id="MobiDB-lite"/>
    </source>
</evidence>
<feature type="transmembrane region" description="Helical" evidence="10">
    <location>
        <begin position="328"/>
        <end position="346"/>
    </location>
</feature>
<dbReference type="EMBL" id="PDUG01000002">
    <property type="protein sequence ID" value="PIC46320.1"/>
    <property type="molecule type" value="Genomic_DNA"/>
</dbReference>
<feature type="binding site" evidence="7">
    <location>
        <position position="110"/>
    </location>
    <ligand>
        <name>Na(+)</name>
        <dbReference type="ChEBI" id="CHEBI:29101"/>
        <label>1</label>
    </ligand>
</feature>
<feature type="compositionally biased region" description="Polar residues" evidence="9">
    <location>
        <begin position="46"/>
        <end position="65"/>
    </location>
</feature>
<keyword evidence="6 10" id="KW-0472">Membrane</keyword>
<feature type="transmembrane region" description="Helical" evidence="10">
    <location>
        <begin position="508"/>
        <end position="533"/>
    </location>
</feature>
<feature type="region of interest" description="Disordered" evidence="9">
    <location>
        <begin position="686"/>
        <end position="729"/>
    </location>
</feature>
<dbReference type="SUPFAM" id="SSF161070">
    <property type="entry name" value="SNF-like"/>
    <property type="match status" value="1"/>
</dbReference>
<evidence type="ECO:0000313" key="12">
    <source>
        <dbReference type="Proteomes" id="UP000230233"/>
    </source>
</evidence>
<proteinExistence type="predicted"/>
<dbReference type="Pfam" id="PF00209">
    <property type="entry name" value="SNF"/>
    <property type="match status" value="1"/>
</dbReference>
<dbReference type="AlphaFoldDB" id="A0A2G5V3K8"/>
<keyword evidence="8" id="KW-1015">Disulfide bond</keyword>
<feature type="transmembrane region" description="Helical" evidence="10">
    <location>
        <begin position="173"/>
        <end position="201"/>
    </location>
</feature>
<comment type="caution">
    <text evidence="11">The sequence shown here is derived from an EMBL/GenBank/DDBJ whole genome shotgun (WGS) entry which is preliminary data.</text>
</comment>
<feature type="disulfide bond" evidence="8">
    <location>
        <begin position="214"/>
        <end position="224"/>
    </location>
</feature>
<feature type="transmembrane region" description="Helical" evidence="10">
    <location>
        <begin position="589"/>
        <end position="611"/>
    </location>
</feature>
<keyword evidence="2" id="KW-0813">Transport</keyword>
<dbReference type="PANTHER" id="PTHR11616:SF326">
    <property type="entry name" value="SODIUM-DEPENDENT TRANSPORTER SNF-5"/>
    <property type="match status" value="1"/>
</dbReference>
<evidence type="ECO:0000256" key="4">
    <source>
        <dbReference type="ARBA" id="ARBA00022847"/>
    </source>
</evidence>
<feature type="region of interest" description="Disordered" evidence="9">
    <location>
        <begin position="46"/>
        <end position="74"/>
    </location>
</feature>
<dbReference type="PRINTS" id="PR00176">
    <property type="entry name" value="NANEUSMPORT"/>
</dbReference>
<evidence type="ECO:0000256" key="1">
    <source>
        <dbReference type="ARBA" id="ARBA00004141"/>
    </source>
</evidence>
<dbReference type="OrthoDB" id="6581954at2759"/>
<dbReference type="GO" id="GO:0005886">
    <property type="term" value="C:plasma membrane"/>
    <property type="evidence" value="ECO:0007669"/>
    <property type="project" value="TreeGrafter"/>
</dbReference>
<evidence type="ECO:0000256" key="2">
    <source>
        <dbReference type="ARBA" id="ARBA00022448"/>
    </source>
</evidence>
<dbReference type="InterPro" id="IPR000175">
    <property type="entry name" value="Na/ntran_symport"/>
</dbReference>
<keyword evidence="3 10" id="KW-0812">Transmembrane</keyword>
<evidence type="ECO:0000256" key="8">
    <source>
        <dbReference type="PIRSR" id="PIRSR600175-2"/>
    </source>
</evidence>
<evidence type="ECO:0000256" key="10">
    <source>
        <dbReference type="SAM" id="Phobius"/>
    </source>
</evidence>
<dbReference type="InterPro" id="IPR037272">
    <property type="entry name" value="SNS_sf"/>
</dbReference>
<dbReference type="Proteomes" id="UP000230233">
    <property type="component" value="Chromosome II"/>
</dbReference>
<evidence type="ECO:0008006" key="13">
    <source>
        <dbReference type="Google" id="ProtNLM"/>
    </source>
</evidence>